<dbReference type="PROSITE" id="PS51257">
    <property type="entry name" value="PROKAR_LIPOPROTEIN"/>
    <property type="match status" value="1"/>
</dbReference>
<evidence type="ECO:0000259" key="1">
    <source>
        <dbReference type="Pfam" id="PF14346"/>
    </source>
</evidence>
<dbReference type="EMBL" id="UOFR01000010">
    <property type="protein sequence ID" value="VAW91357.1"/>
    <property type="molecule type" value="Genomic_DNA"/>
</dbReference>
<feature type="domain" description="DUF4398" evidence="1">
    <location>
        <begin position="32"/>
        <end position="101"/>
    </location>
</feature>
<protein>
    <recommendedName>
        <fullName evidence="1">DUF4398 domain-containing protein</fullName>
    </recommendedName>
</protein>
<reference evidence="2" key="1">
    <citation type="submission" date="2018-06" db="EMBL/GenBank/DDBJ databases">
        <authorList>
            <person name="Zhirakovskaya E."/>
        </authorList>
    </citation>
    <scope>NUCLEOTIDE SEQUENCE</scope>
</reference>
<dbReference type="Gene3D" id="1.20.1270.390">
    <property type="match status" value="1"/>
</dbReference>
<dbReference type="Pfam" id="PF14346">
    <property type="entry name" value="DUF4398"/>
    <property type="match status" value="1"/>
</dbReference>
<accession>A0A3B0ZVH7</accession>
<organism evidence="2">
    <name type="scientific">hydrothermal vent metagenome</name>
    <dbReference type="NCBI Taxonomy" id="652676"/>
    <lineage>
        <taxon>unclassified sequences</taxon>
        <taxon>metagenomes</taxon>
        <taxon>ecological metagenomes</taxon>
    </lineage>
</organism>
<name>A0A3B0ZVH7_9ZZZZ</name>
<dbReference type="InterPro" id="IPR025511">
    <property type="entry name" value="DUF4398"/>
</dbReference>
<gene>
    <name evidence="2" type="ORF">MNBD_GAMMA21-360</name>
</gene>
<proteinExistence type="predicted"/>
<dbReference type="AlphaFoldDB" id="A0A3B0ZVH7"/>
<evidence type="ECO:0000313" key="2">
    <source>
        <dbReference type="EMBL" id="VAW91357.1"/>
    </source>
</evidence>
<sequence>MSVQTVKNRFLFITLSVLVFLTSSCALTPPVQEMSNARQTISAAHEVKAEVYAPGYIMEAERFMKQASEAMEQGDYLTARDYAVEAQQYAIKARQRAVSKQNN</sequence>